<organism evidence="1 2">
    <name type="scientific">Ilyodon furcidens</name>
    <name type="common">goldbreast splitfin</name>
    <dbReference type="NCBI Taxonomy" id="33524"/>
    <lineage>
        <taxon>Eukaryota</taxon>
        <taxon>Metazoa</taxon>
        <taxon>Chordata</taxon>
        <taxon>Craniata</taxon>
        <taxon>Vertebrata</taxon>
        <taxon>Euteleostomi</taxon>
        <taxon>Actinopterygii</taxon>
        <taxon>Neopterygii</taxon>
        <taxon>Teleostei</taxon>
        <taxon>Neoteleostei</taxon>
        <taxon>Acanthomorphata</taxon>
        <taxon>Ovalentaria</taxon>
        <taxon>Atherinomorphae</taxon>
        <taxon>Cyprinodontiformes</taxon>
        <taxon>Goodeidae</taxon>
        <taxon>Ilyodon</taxon>
    </lineage>
</organism>
<keyword evidence="2" id="KW-1185">Reference proteome</keyword>
<reference evidence="1 2" key="1">
    <citation type="submission" date="2021-06" db="EMBL/GenBank/DDBJ databases">
        <authorList>
            <person name="Palmer J.M."/>
        </authorList>
    </citation>
    <scope>NUCLEOTIDE SEQUENCE [LARGE SCALE GENOMIC DNA]</scope>
    <source>
        <strain evidence="2">if_2019</strain>
        <tissue evidence="1">Muscle</tissue>
    </source>
</reference>
<gene>
    <name evidence="1" type="ORF">ILYODFUR_038042</name>
</gene>
<dbReference type="Proteomes" id="UP001482620">
    <property type="component" value="Unassembled WGS sequence"/>
</dbReference>
<proteinExistence type="predicted"/>
<sequence length="119" mass="13520">MHLISNYTNTNSVSEIQIQFLMAQVSSHSLGSSLLLKSVQYTKSISFQRFISMETRKKTNLGSTLPSSSYTQWKVQYDESGITRLLRKRVGKVLGTQEVVPFPPGLETGRLFLVVRHRK</sequence>
<protein>
    <submittedName>
        <fullName evidence="1">Uncharacterized protein</fullName>
    </submittedName>
</protein>
<dbReference type="EMBL" id="JAHRIQ010078488">
    <property type="protein sequence ID" value="MEQ2246389.1"/>
    <property type="molecule type" value="Genomic_DNA"/>
</dbReference>
<evidence type="ECO:0000313" key="1">
    <source>
        <dbReference type="EMBL" id="MEQ2246389.1"/>
    </source>
</evidence>
<accession>A0ABV0UNX9</accession>
<name>A0ABV0UNX9_9TELE</name>
<comment type="caution">
    <text evidence="1">The sequence shown here is derived from an EMBL/GenBank/DDBJ whole genome shotgun (WGS) entry which is preliminary data.</text>
</comment>
<evidence type="ECO:0000313" key="2">
    <source>
        <dbReference type="Proteomes" id="UP001482620"/>
    </source>
</evidence>